<accession>A0A8T2UCZ2</accession>
<dbReference type="AlphaFoldDB" id="A0A8T2UCZ2"/>
<proteinExistence type="predicted"/>
<feature type="signal peptide" evidence="1">
    <location>
        <begin position="1"/>
        <end position="17"/>
    </location>
</feature>
<evidence type="ECO:0000313" key="3">
    <source>
        <dbReference type="Proteomes" id="UP000825935"/>
    </source>
</evidence>
<comment type="caution">
    <text evidence="2">The sequence shown here is derived from an EMBL/GenBank/DDBJ whole genome shotgun (WGS) entry which is preliminary data.</text>
</comment>
<feature type="chain" id="PRO_5035771154" description="Secreted protein" evidence="1">
    <location>
        <begin position="18"/>
        <end position="81"/>
    </location>
</feature>
<dbReference type="Proteomes" id="UP000825935">
    <property type="component" value="Chromosome 8"/>
</dbReference>
<dbReference type="EMBL" id="CM035413">
    <property type="protein sequence ID" value="KAH7431425.1"/>
    <property type="molecule type" value="Genomic_DNA"/>
</dbReference>
<evidence type="ECO:0000313" key="2">
    <source>
        <dbReference type="EMBL" id="KAH7431425.1"/>
    </source>
</evidence>
<sequence length="81" mass="9659">MHVAFFIYISLSSLCRGSEQQLQRQFTHVFNLFPSTYFRTSSSSRGFYFYRRGRKPRFSILFASRMRSHPSIWKGSISKCF</sequence>
<name>A0A8T2UCZ2_CERRI</name>
<organism evidence="2 3">
    <name type="scientific">Ceratopteris richardii</name>
    <name type="common">Triangle waterfern</name>
    <dbReference type="NCBI Taxonomy" id="49495"/>
    <lineage>
        <taxon>Eukaryota</taxon>
        <taxon>Viridiplantae</taxon>
        <taxon>Streptophyta</taxon>
        <taxon>Embryophyta</taxon>
        <taxon>Tracheophyta</taxon>
        <taxon>Polypodiopsida</taxon>
        <taxon>Polypodiidae</taxon>
        <taxon>Polypodiales</taxon>
        <taxon>Pteridineae</taxon>
        <taxon>Pteridaceae</taxon>
        <taxon>Parkerioideae</taxon>
        <taxon>Ceratopteris</taxon>
    </lineage>
</organism>
<reference evidence="2" key="1">
    <citation type="submission" date="2021-08" db="EMBL/GenBank/DDBJ databases">
        <title>WGS assembly of Ceratopteris richardii.</title>
        <authorList>
            <person name="Marchant D.B."/>
            <person name="Chen G."/>
            <person name="Jenkins J."/>
            <person name="Shu S."/>
            <person name="Leebens-Mack J."/>
            <person name="Grimwood J."/>
            <person name="Schmutz J."/>
            <person name="Soltis P."/>
            <person name="Soltis D."/>
            <person name="Chen Z.-H."/>
        </authorList>
    </citation>
    <scope>NUCLEOTIDE SEQUENCE</scope>
    <source>
        <strain evidence="2">Whitten #5841</strain>
        <tissue evidence="2">Leaf</tissue>
    </source>
</reference>
<evidence type="ECO:0008006" key="4">
    <source>
        <dbReference type="Google" id="ProtNLM"/>
    </source>
</evidence>
<keyword evidence="3" id="KW-1185">Reference proteome</keyword>
<evidence type="ECO:0000256" key="1">
    <source>
        <dbReference type="SAM" id="SignalP"/>
    </source>
</evidence>
<keyword evidence="1" id="KW-0732">Signal</keyword>
<protein>
    <recommendedName>
        <fullName evidence="4">Secreted protein</fullName>
    </recommendedName>
</protein>
<gene>
    <name evidence="2" type="ORF">KP509_08G047300</name>
</gene>